<keyword evidence="4" id="KW-0804">Transcription</keyword>
<evidence type="ECO:0000313" key="10">
    <source>
        <dbReference type="WBParaSite" id="PSAMB.scaffold5192size12372.g26053.t1"/>
    </source>
</evidence>
<accession>A0A914WTG4</accession>
<feature type="domain" description="OCEL" evidence="8">
    <location>
        <begin position="209"/>
        <end position="318"/>
    </location>
</feature>
<protein>
    <submittedName>
        <fullName evidence="10">OCEL domain-containing protein</fullName>
    </submittedName>
</protein>
<dbReference type="WBParaSite" id="PSAMB.scaffold5192size12372.g26053.t1">
    <property type="protein sequence ID" value="PSAMB.scaffold5192size12372.g26053.t1"/>
    <property type="gene ID" value="PSAMB.scaffold5192size12372.g26053"/>
</dbReference>
<evidence type="ECO:0000256" key="5">
    <source>
        <dbReference type="ARBA" id="ARBA00023242"/>
    </source>
</evidence>
<dbReference type="Gene3D" id="1.10.10.2670">
    <property type="entry name" value="E3 ubiquitin-protein ligase"/>
    <property type="match status" value="1"/>
</dbReference>
<evidence type="ECO:0000313" key="9">
    <source>
        <dbReference type="Proteomes" id="UP000887566"/>
    </source>
</evidence>
<comment type="subcellular location">
    <subcellularLocation>
        <location evidence="1">Nucleus</location>
    </subcellularLocation>
</comment>
<feature type="region of interest" description="Disordered" evidence="7">
    <location>
        <begin position="88"/>
        <end position="212"/>
    </location>
</feature>
<organism evidence="9 10">
    <name type="scientific">Plectus sambesii</name>
    <dbReference type="NCBI Taxonomy" id="2011161"/>
    <lineage>
        <taxon>Eukaryota</taxon>
        <taxon>Metazoa</taxon>
        <taxon>Ecdysozoa</taxon>
        <taxon>Nematoda</taxon>
        <taxon>Chromadorea</taxon>
        <taxon>Plectida</taxon>
        <taxon>Plectina</taxon>
        <taxon>Plectoidea</taxon>
        <taxon>Plectidae</taxon>
        <taxon>Plectus</taxon>
    </lineage>
</organism>
<dbReference type="GO" id="GO:0000987">
    <property type="term" value="F:cis-regulatory region sequence-specific DNA binding"/>
    <property type="evidence" value="ECO:0007669"/>
    <property type="project" value="TreeGrafter"/>
</dbReference>
<evidence type="ECO:0000259" key="8">
    <source>
        <dbReference type="PROSITE" id="PS51980"/>
    </source>
</evidence>
<comment type="similarity">
    <text evidence="2 6">Belongs to the ELL/occludin family.</text>
</comment>
<evidence type="ECO:0000256" key="6">
    <source>
        <dbReference type="PROSITE-ProRule" id="PRU01324"/>
    </source>
</evidence>
<dbReference type="GO" id="GO:0042795">
    <property type="term" value="P:snRNA transcription by RNA polymerase II"/>
    <property type="evidence" value="ECO:0007669"/>
    <property type="project" value="TreeGrafter"/>
</dbReference>
<evidence type="ECO:0000256" key="7">
    <source>
        <dbReference type="SAM" id="MobiDB-lite"/>
    </source>
</evidence>
<keyword evidence="5" id="KW-0539">Nucleus</keyword>
<dbReference type="InterPro" id="IPR019464">
    <property type="entry name" value="ELL_N"/>
</dbReference>
<dbReference type="Gene3D" id="6.10.140.340">
    <property type="match status" value="1"/>
</dbReference>
<dbReference type="SUPFAM" id="SSF46785">
    <property type="entry name" value="Winged helix' DNA-binding domain"/>
    <property type="match status" value="1"/>
</dbReference>
<reference evidence="10" key="1">
    <citation type="submission" date="2022-11" db="UniProtKB">
        <authorList>
            <consortium name="WormBaseParasite"/>
        </authorList>
    </citation>
    <scope>IDENTIFICATION</scope>
</reference>
<dbReference type="Pfam" id="PF10390">
    <property type="entry name" value="ELL"/>
    <property type="match status" value="1"/>
</dbReference>
<evidence type="ECO:0000256" key="4">
    <source>
        <dbReference type="ARBA" id="ARBA00023163"/>
    </source>
</evidence>
<sequence>MKKSLRQRVVHAVVLGKYSRDGVLERLRKDGLNDGDDQRVGPIIEEVSEAGKDGRLSLKSSLYSEVDANKWQWFTTDEKVNVKRILSGSTTSSSSSANFAPSRKSAMAPPQAPAPASAVPAATAPPSSASLDVAPSKSSPPSKSPANGNPLDELLPPPVKRRREQQPTNGPAEKRPPPPPLPRSQSPPEDPKDSPPSMNGSIGRPTPSVNWDSYYPDIQSDADAERYYCLFHKDYPLYMTCYKTLADVAKEFSDLERQLSEAPKNTKEHNKVERSIQTKFSHYQKDSDFQRMRQQHGDLRAKLAVLKKRIGDWERQSQSQPPHPTDSPRLQHVDDLMVM</sequence>
<dbReference type="AlphaFoldDB" id="A0A914WTG4"/>
<dbReference type="Proteomes" id="UP000887566">
    <property type="component" value="Unplaced"/>
</dbReference>
<name>A0A914WTG4_9BILA</name>
<dbReference type="InterPro" id="IPR036390">
    <property type="entry name" value="WH_DNA-bd_sf"/>
</dbReference>
<proteinExistence type="inferred from homology"/>
<dbReference type="InterPro" id="IPR031176">
    <property type="entry name" value="ELL/occludin"/>
</dbReference>
<dbReference type="InterPro" id="IPR042065">
    <property type="entry name" value="E3_ELL-like"/>
</dbReference>
<dbReference type="GO" id="GO:0006368">
    <property type="term" value="P:transcription elongation by RNA polymerase II"/>
    <property type="evidence" value="ECO:0007669"/>
    <property type="project" value="InterPro"/>
</dbReference>
<dbReference type="PROSITE" id="PS51980">
    <property type="entry name" value="OCEL"/>
    <property type="match status" value="1"/>
</dbReference>
<feature type="region of interest" description="Disordered" evidence="7">
    <location>
        <begin position="311"/>
        <end position="339"/>
    </location>
</feature>
<feature type="compositionally biased region" description="Low complexity" evidence="7">
    <location>
        <begin position="105"/>
        <end position="145"/>
    </location>
</feature>
<keyword evidence="3" id="KW-0805">Transcription regulation</keyword>
<evidence type="ECO:0000256" key="3">
    <source>
        <dbReference type="ARBA" id="ARBA00023015"/>
    </source>
</evidence>
<dbReference type="GO" id="GO:0032968">
    <property type="term" value="P:positive regulation of transcription elongation by RNA polymerase II"/>
    <property type="evidence" value="ECO:0007669"/>
    <property type="project" value="TreeGrafter"/>
</dbReference>
<evidence type="ECO:0000256" key="1">
    <source>
        <dbReference type="ARBA" id="ARBA00004123"/>
    </source>
</evidence>
<feature type="compositionally biased region" description="Basic and acidic residues" evidence="7">
    <location>
        <begin position="329"/>
        <end position="339"/>
    </location>
</feature>
<dbReference type="SUPFAM" id="SSF144292">
    <property type="entry name" value="occludin/ELL-like"/>
    <property type="match status" value="1"/>
</dbReference>
<dbReference type="GO" id="GO:0008023">
    <property type="term" value="C:transcription elongation factor complex"/>
    <property type="evidence" value="ECO:0007669"/>
    <property type="project" value="InterPro"/>
</dbReference>
<dbReference type="PANTHER" id="PTHR23288">
    <property type="entry name" value="OCCLUDIN AND RNA POLYMERASE II ELONGATION FACTOR ELL"/>
    <property type="match status" value="1"/>
</dbReference>
<evidence type="ECO:0000256" key="2">
    <source>
        <dbReference type="ARBA" id="ARBA00009171"/>
    </source>
</evidence>
<dbReference type="PANTHER" id="PTHR23288:SF17">
    <property type="entry name" value="RNA POLYMERASE II ELONGATION FACTOR ELL"/>
    <property type="match status" value="1"/>
</dbReference>
<dbReference type="InterPro" id="IPR010844">
    <property type="entry name" value="Occludin_ELL"/>
</dbReference>
<keyword evidence="9" id="KW-1185">Reference proteome</keyword>
<dbReference type="Pfam" id="PF07303">
    <property type="entry name" value="Occludin_ELL"/>
    <property type="match status" value="1"/>
</dbReference>